<dbReference type="OrthoDB" id="587254at2759"/>
<reference evidence="2 3" key="1">
    <citation type="journal article" date="2010" name="Nature">
        <title>Genome sequencing and analysis of the model grass Brachypodium distachyon.</title>
        <authorList>
            <consortium name="International Brachypodium Initiative"/>
        </authorList>
    </citation>
    <scope>NUCLEOTIDE SEQUENCE [LARGE SCALE GENOMIC DNA]</scope>
    <source>
        <strain evidence="2 3">Bd21</strain>
    </source>
</reference>
<dbReference type="InterPro" id="IPR050796">
    <property type="entry name" value="SCF_F-box_component"/>
</dbReference>
<evidence type="ECO:0000313" key="4">
    <source>
        <dbReference type="Proteomes" id="UP000008810"/>
    </source>
</evidence>
<evidence type="ECO:0000259" key="1">
    <source>
        <dbReference type="Pfam" id="PF07734"/>
    </source>
</evidence>
<evidence type="ECO:0000313" key="2">
    <source>
        <dbReference type="EMBL" id="KQK15515.1"/>
    </source>
</evidence>
<dbReference type="InParanoid" id="A0A0Q3JC61"/>
<reference evidence="2" key="2">
    <citation type="submission" date="2017-06" db="EMBL/GenBank/DDBJ databases">
        <title>WGS assembly of Brachypodium distachyon.</title>
        <authorList>
            <consortium name="The International Brachypodium Initiative"/>
            <person name="Lucas S."/>
            <person name="Harmon-Smith M."/>
            <person name="Lail K."/>
            <person name="Tice H."/>
            <person name="Grimwood J."/>
            <person name="Bruce D."/>
            <person name="Barry K."/>
            <person name="Shu S."/>
            <person name="Lindquist E."/>
            <person name="Wang M."/>
            <person name="Pitluck S."/>
            <person name="Vogel J.P."/>
            <person name="Garvin D.F."/>
            <person name="Mockler T.C."/>
            <person name="Schmutz J."/>
            <person name="Rokhsar D."/>
            <person name="Bevan M.W."/>
        </authorList>
    </citation>
    <scope>NUCLEOTIDE SEQUENCE</scope>
    <source>
        <strain evidence="2">Bd21</strain>
    </source>
</reference>
<proteinExistence type="predicted"/>
<protein>
    <recommendedName>
        <fullName evidence="1">F-box associated beta-propeller type 1 domain-containing protein</fullName>
    </recommendedName>
</protein>
<dbReference type="EnsemblPlants" id="KQK15515">
    <property type="protein sequence ID" value="KQK15515"/>
    <property type="gene ID" value="BRADI_1g23395v3"/>
</dbReference>
<reference evidence="3" key="3">
    <citation type="submission" date="2018-08" db="UniProtKB">
        <authorList>
            <consortium name="EnsemblPlants"/>
        </authorList>
    </citation>
    <scope>IDENTIFICATION</scope>
    <source>
        <strain evidence="3">cv. Bd21</strain>
    </source>
</reference>
<dbReference type="Gramene" id="KQK15515">
    <property type="protein sequence ID" value="KQK15515"/>
    <property type="gene ID" value="BRADI_1g23395v3"/>
</dbReference>
<dbReference type="AlphaFoldDB" id="A0A0Q3JC61"/>
<sequence length="378" mass="42703">MPLQLNTSSTTRLYGMPLQPTRIVSFDFSARGEHGSAGHHHHHPPQLPPRALWFTSPLFTLPVGSWDGVVCLRRGSSPDPHGIGFRDQQYVLWNPVAMACATVRAPQQRLAGYIVGGYAHPGTGRFHLLHASCRETHGSIRISPTLLRILRVGDDAWRELPFPKIVMNTCNVVRLHDSLHWLAQPSSGSETYWMESALPLQVLVFDTTREKFWLMETPAELAERPLREAQLGVLSKKLCIFTVEPSSSTMEVWVLDGYGSGGATPRRRCTSWRLEERIGLITWDGYDLSRVITTVHLQVDVGENEEEILVTHVHGRIDAYSAGRKAWRHAGNLRTSFLAVEFLVMHRESLVRGQVSFGKATRDLLKYVDYYGQRLYCL</sequence>
<organism evidence="2">
    <name type="scientific">Brachypodium distachyon</name>
    <name type="common">Purple false brome</name>
    <name type="synonym">Trachynia distachya</name>
    <dbReference type="NCBI Taxonomy" id="15368"/>
    <lineage>
        <taxon>Eukaryota</taxon>
        <taxon>Viridiplantae</taxon>
        <taxon>Streptophyta</taxon>
        <taxon>Embryophyta</taxon>
        <taxon>Tracheophyta</taxon>
        <taxon>Spermatophyta</taxon>
        <taxon>Magnoliopsida</taxon>
        <taxon>Liliopsida</taxon>
        <taxon>Poales</taxon>
        <taxon>Poaceae</taxon>
        <taxon>BOP clade</taxon>
        <taxon>Pooideae</taxon>
        <taxon>Stipodae</taxon>
        <taxon>Brachypodieae</taxon>
        <taxon>Brachypodium</taxon>
    </lineage>
</organism>
<evidence type="ECO:0000313" key="3">
    <source>
        <dbReference type="EnsemblPlants" id="KQK15515"/>
    </source>
</evidence>
<gene>
    <name evidence="2" type="ORF">BRADI_1g23395v3</name>
</gene>
<dbReference type="Pfam" id="PF07734">
    <property type="entry name" value="FBA_1"/>
    <property type="match status" value="1"/>
</dbReference>
<feature type="domain" description="F-box associated beta-propeller type 1" evidence="1">
    <location>
        <begin position="87"/>
        <end position="256"/>
    </location>
</feature>
<dbReference type="Proteomes" id="UP000008810">
    <property type="component" value="Chromosome 1"/>
</dbReference>
<dbReference type="FunCoup" id="A0A0Q3JC61">
    <property type="interactions" value="12"/>
</dbReference>
<dbReference type="PANTHER" id="PTHR31672">
    <property type="entry name" value="BNACNNG10540D PROTEIN"/>
    <property type="match status" value="1"/>
</dbReference>
<dbReference type="EMBL" id="CM000880">
    <property type="protein sequence ID" value="KQK15515.1"/>
    <property type="molecule type" value="Genomic_DNA"/>
</dbReference>
<name>A0A0Q3JC61_BRADI</name>
<keyword evidence="4" id="KW-1185">Reference proteome</keyword>
<accession>A0A0Q3JC61</accession>
<dbReference type="InterPro" id="IPR006527">
    <property type="entry name" value="F-box-assoc_dom_typ1"/>
</dbReference>